<name>A0ACC2LMS4_PERAE</name>
<comment type="caution">
    <text evidence="1">The sequence shown here is derived from an EMBL/GenBank/DDBJ whole genome shotgun (WGS) entry which is preliminary data.</text>
</comment>
<dbReference type="EMBL" id="CM056811">
    <property type="protein sequence ID" value="KAJ8634610.1"/>
    <property type="molecule type" value="Genomic_DNA"/>
</dbReference>
<evidence type="ECO:0000313" key="2">
    <source>
        <dbReference type="Proteomes" id="UP001234297"/>
    </source>
</evidence>
<sequence length="125" mass="13663">MSFSVTKSVIGVIEGDLTDRIFKGLIGEEKEDLDCSLFSGVLPVLCFEEEGSVAKSLQNRGQQRISSVAKSLPPFRRLRELSLVRWAFAAEKKQQRENHQSSSSQALIRGAFGFGLGLAGPHIAV</sequence>
<dbReference type="Proteomes" id="UP001234297">
    <property type="component" value="Chromosome 3"/>
</dbReference>
<protein>
    <submittedName>
        <fullName evidence="1">Uncharacterized protein</fullName>
    </submittedName>
</protein>
<keyword evidence="2" id="KW-1185">Reference proteome</keyword>
<evidence type="ECO:0000313" key="1">
    <source>
        <dbReference type="EMBL" id="KAJ8634610.1"/>
    </source>
</evidence>
<gene>
    <name evidence="1" type="ORF">MRB53_008877</name>
</gene>
<proteinExistence type="predicted"/>
<organism evidence="1 2">
    <name type="scientific">Persea americana</name>
    <name type="common">Avocado</name>
    <dbReference type="NCBI Taxonomy" id="3435"/>
    <lineage>
        <taxon>Eukaryota</taxon>
        <taxon>Viridiplantae</taxon>
        <taxon>Streptophyta</taxon>
        <taxon>Embryophyta</taxon>
        <taxon>Tracheophyta</taxon>
        <taxon>Spermatophyta</taxon>
        <taxon>Magnoliopsida</taxon>
        <taxon>Magnoliidae</taxon>
        <taxon>Laurales</taxon>
        <taxon>Lauraceae</taxon>
        <taxon>Persea</taxon>
    </lineage>
</organism>
<reference evidence="1 2" key="1">
    <citation type="journal article" date="2022" name="Hortic Res">
        <title>A haplotype resolved chromosomal level avocado genome allows analysis of novel avocado genes.</title>
        <authorList>
            <person name="Nath O."/>
            <person name="Fletcher S.J."/>
            <person name="Hayward A."/>
            <person name="Shaw L.M."/>
            <person name="Masouleh A.K."/>
            <person name="Furtado A."/>
            <person name="Henry R.J."/>
            <person name="Mitter N."/>
        </authorList>
    </citation>
    <scope>NUCLEOTIDE SEQUENCE [LARGE SCALE GENOMIC DNA]</scope>
    <source>
        <strain evidence="2">cv. Hass</strain>
    </source>
</reference>
<accession>A0ACC2LMS4</accession>